<gene>
    <name evidence="1" type="ORF">Ga0080559_TMP2553</name>
</gene>
<keyword evidence="2" id="KW-1185">Reference proteome</keyword>
<dbReference type="GO" id="GO:0005829">
    <property type="term" value="C:cytosol"/>
    <property type="evidence" value="ECO:0007669"/>
    <property type="project" value="TreeGrafter"/>
</dbReference>
<dbReference type="EC" id="3.1.3.18" evidence="1"/>
<sequence length="226" mass="24259">MTDLSLVVFDVDGTLVDSQADILASMAAAFAHAGRPAPAREDILSIVGLSLDRAIAQLSPGLDAAMRGGMVEAYKAHYLALRSEKGTPESSPLYPHVREVLEALHAVPETLLGIATGKSRRGLDKLVDGHDMRSLFVTMQCADDHPSKPHPAMLHAALSETGVPAQRAVMIGDTSFDMEMARAAGMLAIGVSWGYHDAQRLKDAHLVIDDIRQLPGLLHQIREQTA</sequence>
<dbReference type="STRING" id="1229727.Ga0080559_TMP2553"/>
<dbReference type="AlphaFoldDB" id="A0A1U7D5D5"/>
<dbReference type="InterPro" id="IPR041492">
    <property type="entry name" value="HAD_2"/>
</dbReference>
<evidence type="ECO:0000313" key="1">
    <source>
        <dbReference type="EMBL" id="APX23349.1"/>
    </source>
</evidence>
<dbReference type="Proteomes" id="UP000186559">
    <property type="component" value="Chromosome"/>
</dbReference>
<dbReference type="Pfam" id="PF13419">
    <property type="entry name" value="HAD_2"/>
    <property type="match status" value="1"/>
</dbReference>
<dbReference type="RefSeq" id="WP_076623426.1">
    <property type="nucleotide sequence ID" value="NZ_BMEW01000013.1"/>
</dbReference>
<dbReference type="KEGG" id="tpro:Ga0080559_TMP2553"/>
<organism evidence="1 2">
    <name type="scientific">Salipiger profundus</name>
    <dbReference type="NCBI Taxonomy" id="1229727"/>
    <lineage>
        <taxon>Bacteria</taxon>
        <taxon>Pseudomonadati</taxon>
        <taxon>Pseudomonadota</taxon>
        <taxon>Alphaproteobacteria</taxon>
        <taxon>Rhodobacterales</taxon>
        <taxon>Roseobacteraceae</taxon>
        <taxon>Salipiger</taxon>
    </lineage>
</organism>
<name>A0A1U7D5D5_9RHOB</name>
<dbReference type="SUPFAM" id="SSF56784">
    <property type="entry name" value="HAD-like"/>
    <property type="match status" value="1"/>
</dbReference>
<dbReference type="InterPro" id="IPR036412">
    <property type="entry name" value="HAD-like_sf"/>
</dbReference>
<dbReference type="SFLD" id="SFLDG01135">
    <property type="entry name" value="C1.5.6:_HAD__Beta-PGM__Phospha"/>
    <property type="match status" value="1"/>
</dbReference>
<dbReference type="Gene3D" id="3.40.50.1000">
    <property type="entry name" value="HAD superfamily/HAD-like"/>
    <property type="match status" value="1"/>
</dbReference>
<dbReference type="InterPro" id="IPR023214">
    <property type="entry name" value="HAD_sf"/>
</dbReference>
<dbReference type="SFLD" id="SFLDG01129">
    <property type="entry name" value="C1.5:_HAD__Beta-PGM__Phosphata"/>
    <property type="match status" value="1"/>
</dbReference>
<dbReference type="InterPro" id="IPR050155">
    <property type="entry name" value="HAD-like_hydrolase_sf"/>
</dbReference>
<dbReference type="NCBIfam" id="TIGR01549">
    <property type="entry name" value="HAD-SF-IA-v1"/>
    <property type="match status" value="1"/>
</dbReference>
<dbReference type="SFLD" id="SFLDS00003">
    <property type="entry name" value="Haloacid_Dehalogenase"/>
    <property type="match status" value="1"/>
</dbReference>
<proteinExistence type="predicted"/>
<accession>A0A1U7D5D5</accession>
<dbReference type="PANTHER" id="PTHR43434">
    <property type="entry name" value="PHOSPHOGLYCOLATE PHOSPHATASE"/>
    <property type="match status" value="1"/>
</dbReference>
<reference evidence="1 2" key="1">
    <citation type="submission" date="2016-03" db="EMBL/GenBank/DDBJ databases">
        <title>Deep-sea bacteria in the southern Pacific.</title>
        <authorList>
            <person name="Tang K."/>
        </authorList>
    </citation>
    <scope>NUCLEOTIDE SEQUENCE [LARGE SCALE GENOMIC DNA]</scope>
    <source>
        <strain evidence="1 2">JLT2016</strain>
    </source>
</reference>
<dbReference type="EMBL" id="CP014796">
    <property type="protein sequence ID" value="APX23349.1"/>
    <property type="molecule type" value="Genomic_DNA"/>
</dbReference>
<keyword evidence="1" id="KW-0378">Hydrolase</keyword>
<dbReference type="InterPro" id="IPR023198">
    <property type="entry name" value="PGP-like_dom2"/>
</dbReference>
<dbReference type="GO" id="GO:0008967">
    <property type="term" value="F:phosphoglycolate phosphatase activity"/>
    <property type="evidence" value="ECO:0007669"/>
    <property type="project" value="UniProtKB-EC"/>
</dbReference>
<dbReference type="OrthoDB" id="9793014at2"/>
<dbReference type="PANTHER" id="PTHR43434:SF24">
    <property type="entry name" value="HYDROLASE-RELATED"/>
    <property type="match status" value="1"/>
</dbReference>
<protein>
    <submittedName>
        <fullName evidence="1">Phosphoglycolate phosphatase</fullName>
        <ecNumber evidence="1">3.1.3.18</ecNumber>
    </submittedName>
</protein>
<evidence type="ECO:0000313" key="2">
    <source>
        <dbReference type="Proteomes" id="UP000186559"/>
    </source>
</evidence>
<dbReference type="NCBIfam" id="TIGR01509">
    <property type="entry name" value="HAD-SF-IA-v3"/>
    <property type="match status" value="1"/>
</dbReference>
<dbReference type="GO" id="GO:0006281">
    <property type="term" value="P:DNA repair"/>
    <property type="evidence" value="ECO:0007669"/>
    <property type="project" value="TreeGrafter"/>
</dbReference>
<dbReference type="InterPro" id="IPR006439">
    <property type="entry name" value="HAD-SF_hydro_IA"/>
</dbReference>
<dbReference type="Gene3D" id="1.10.150.240">
    <property type="entry name" value="Putative phosphatase, domain 2"/>
    <property type="match status" value="1"/>
</dbReference>